<protein>
    <recommendedName>
        <fullName evidence="4">Outer membrane protein beta-barrel domain-containing protein</fullName>
    </recommendedName>
</protein>
<evidence type="ECO:0000256" key="1">
    <source>
        <dbReference type="SAM" id="SignalP"/>
    </source>
</evidence>
<dbReference type="SUPFAM" id="SSF56925">
    <property type="entry name" value="OMPA-like"/>
    <property type="match status" value="1"/>
</dbReference>
<organism evidence="2 3">
    <name type="scientific">Shewanella colwelliana</name>
    <name type="common">Alteromonas colwelliana</name>
    <dbReference type="NCBI Taxonomy" id="23"/>
    <lineage>
        <taxon>Bacteria</taxon>
        <taxon>Pseudomonadati</taxon>
        <taxon>Pseudomonadota</taxon>
        <taxon>Gammaproteobacteria</taxon>
        <taxon>Alteromonadales</taxon>
        <taxon>Shewanellaceae</taxon>
        <taxon>Shewanella</taxon>
    </lineage>
</organism>
<feature type="signal peptide" evidence="1">
    <location>
        <begin position="1"/>
        <end position="19"/>
    </location>
</feature>
<accession>A0A1E5IWP8</accession>
<dbReference type="STRING" id="23.BEL05_08255"/>
<dbReference type="OrthoDB" id="6384860at2"/>
<comment type="caution">
    <text evidence="2">The sequence shown here is derived from an EMBL/GenBank/DDBJ whole genome shotgun (WGS) entry which is preliminary data.</text>
</comment>
<keyword evidence="1" id="KW-0732">Signal</keyword>
<dbReference type="InterPro" id="IPR011250">
    <property type="entry name" value="OMP/PagP_B-barrel"/>
</dbReference>
<evidence type="ECO:0008006" key="4">
    <source>
        <dbReference type="Google" id="ProtNLM"/>
    </source>
</evidence>
<proteinExistence type="predicted"/>
<sequence>MSKRLLACAMLLMSTNLHAANEAQDDTFKLAPTMTISVDYVPASNDMYGITLAPYHYDRDYSDWGYYIGYARSKDETFEVEEPGEAFTRETLWRFGLSYSLTRHFSVYGGASVYIAELHSTTNIMPLCTDCKPVWEKDDDKNWGGEVGLRYMTDMGLMIGAGYNTATESAVISIGFAM</sequence>
<dbReference type="EMBL" id="MCBT01000023">
    <property type="protein sequence ID" value="OEG74323.1"/>
    <property type="molecule type" value="Genomic_DNA"/>
</dbReference>
<name>A0A1E5IWP8_SHECO</name>
<dbReference type="AlphaFoldDB" id="A0A1E5IWP8"/>
<evidence type="ECO:0000313" key="2">
    <source>
        <dbReference type="EMBL" id="OEG74323.1"/>
    </source>
</evidence>
<gene>
    <name evidence="2" type="ORF">BEL05_08255</name>
</gene>
<feature type="chain" id="PRO_5009179403" description="Outer membrane protein beta-barrel domain-containing protein" evidence="1">
    <location>
        <begin position="20"/>
        <end position="178"/>
    </location>
</feature>
<dbReference type="RefSeq" id="WP_028764376.1">
    <property type="nucleotide sequence ID" value="NZ_JAWWDQ010000024.1"/>
</dbReference>
<evidence type="ECO:0000313" key="3">
    <source>
        <dbReference type="Proteomes" id="UP000095230"/>
    </source>
</evidence>
<dbReference type="Proteomes" id="UP000095230">
    <property type="component" value="Unassembled WGS sequence"/>
</dbReference>
<reference evidence="2 3" key="1">
    <citation type="submission" date="2016-07" db="EMBL/GenBank/DDBJ databases">
        <title>Whole-genome of two Shewanella species isolated from a digestive organ of sea cucumber Apostichopus japonicus Selenka 1867.</title>
        <authorList>
            <person name="Hong H.-H."/>
            <person name="Choi H."/>
            <person name="Cheon S."/>
            <person name="Oh J.-S."/>
            <person name="Lee H.-G."/>
            <person name="Park C."/>
        </authorList>
    </citation>
    <scope>NUCLEOTIDE SEQUENCE [LARGE SCALE GENOMIC DNA]</scope>
    <source>
        <strain evidence="2 3">CSB03KR</strain>
    </source>
</reference>